<name>A0AAU7C9C9_9BACT</name>
<organism evidence="1">
    <name type="scientific">Singulisphaera sp. Ch08</name>
    <dbReference type="NCBI Taxonomy" id="3120278"/>
    <lineage>
        <taxon>Bacteria</taxon>
        <taxon>Pseudomonadati</taxon>
        <taxon>Planctomycetota</taxon>
        <taxon>Planctomycetia</taxon>
        <taxon>Isosphaerales</taxon>
        <taxon>Isosphaeraceae</taxon>
        <taxon>Singulisphaera</taxon>
    </lineage>
</organism>
<dbReference type="Gene3D" id="3.10.450.50">
    <property type="match status" value="1"/>
</dbReference>
<dbReference type="AlphaFoldDB" id="A0AAU7C9C9"/>
<accession>A0AAU7C9C9</accession>
<protein>
    <submittedName>
        <fullName evidence="1">Ester cyclase</fullName>
    </submittedName>
</protein>
<dbReference type="RefSeq" id="WP_406694454.1">
    <property type="nucleotide sequence ID" value="NZ_CP155447.1"/>
</dbReference>
<dbReference type="PANTHER" id="PTHR38436">
    <property type="entry name" value="POLYKETIDE CYCLASE SNOAL-LIKE DOMAIN"/>
    <property type="match status" value="1"/>
</dbReference>
<dbReference type="PANTHER" id="PTHR38436:SF1">
    <property type="entry name" value="ESTER CYCLASE"/>
    <property type="match status" value="1"/>
</dbReference>
<dbReference type="GO" id="GO:0030638">
    <property type="term" value="P:polyketide metabolic process"/>
    <property type="evidence" value="ECO:0007669"/>
    <property type="project" value="InterPro"/>
</dbReference>
<sequence>MSDNAAIVRQFVEEILNRGDCDGACRFICEDYIHLAPLPGQEQGLVGFQKTLREVGVAFPDICWSVEEQLTDGDRVVSRFVWTGTHQGHFLGVAPTGRRVTVWGMALDRLVDGRIKETRFLMDVPGLMAQLGVIPAGQAEALS</sequence>
<dbReference type="EMBL" id="CP155447">
    <property type="protein sequence ID" value="XBH01710.1"/>
    <property type="molecule type" value="Genomic_DNA"/>
</dbReference>
<dbReference type="InterPro" id="IPR032710">
    <property type="entry name" value="NTF2-like_dom_sf"/>
</dbReference>
<reference evidence="1" key="1">
    <citation type="submission" date="2024-05" db="EMBL/GenBank/DDBJ databases">
        <title>Planctomycetes of the genus Singulisphaera possess chitinolytic capabilities.</title>
        <authorList>
            <person name="Ivanova A."/>
        </authorList>
    </citation>
    <scope>NUCLEOTIDE SEQUENCE</scope>
    <source>
        <strain evidence="1">Ch08T</strain>
    </source>
</reference>
<evidence type="ECO:0000313" key="1">
    <source>
        <dbReference type="EMBL" id="XBH01710.1"/>
    </source>
</evidence>
<dbReference type="SUPFAM" id="SSF54427">
    <property type="entry name" value="NTF2-like"/>
    <property type="match status" value="1"/>
</dbReference>
<proteinExistence type="predicted"/>
<dbReference type="InterPro" id="IPR009959">
    <property type="entry name" value="Cyclase_SnoaL-like"/>
</dbReference>
<gene>
    <name evidence="1" type="ORF">V5E97_25605</name>
</gene>
<dbReference type="Pfam" id="PF07366">
    <property type="entry name" value="SnoaL"/>
    <property type="match status" value="1"/>
</dbReference>